<dbReference type="EMBL" id="CP003053">
    <property type="protein sequence ID" value="AFM19700.1"/>
    <property type="molecule type" value="Genomic_DNA"/>
</dbReference>
<name>I4BQZ3_MYCCN</name>
<evidence type="ECO:0000313" key="2">
    <source>
        <dbReference type="EMBL" id="AFM19700.1"/>
    </source>
</evidence>
<dbReference type="Gene3D" id="3.20.180.10">
    <property type="entry name" value="PNP-oxidase-like"/>
    <property type="match status" value="1"/>
</dbReference>
<dbReference type="Pfam" id="PF10615">
    <property type="entry name" value="DUF2470"/>
    <property type="match status" value="1"/>
</dbReference>
<reference evidence="2 3" key="1">
    <citation type="submission" date="2012-06" db="EMBL/GenBank/DDBJ databases">
        <title>Complete sequence of chromosome of Mycobacterium chubuense NBB4.</title>
        <authorList>
            <consortium name="US DOE Joint Genome Institute"/>
            <person name="Lucas S."/>
            <person name="Han J."/>
            <person name="Lapidus A."/>
            <person name="Cheng J.-F."/>
            <person name="Goodwin L."/>
            <person name="Pitluck S."/>
            <person name="Peters L."/>
            <person name="Mikhailova N."/>
            <person name="Teshima H."/>
            <person name="Detter J.C."/>
            <person name="Han C."/>
            <person name="Tapia R."/>
            <person name="Land M."/>
            <person name="Hauser L."/>
            <person name="Kyrpides N."/>
            <person name="Ivanova N."/>
            <person name="Pagani I."/>
            <person name="Mattes T."/>
            <person name="Holmes A."/>
            <person name="Rutledge P."/>
            <person name="Paulsen I."/>
            <person name="Coleman N."/>
            <person name="Woyke T."/>
        </authorList>
    </citation>
    <scope>NUCLEOTIDE SEQUENCE [LARGE SCALE GENOMIC DNA]</scope>
    <source>
        <strain evidence="2 3">NBB4</strain>
    </source>
</reference>
<feature type="domain" description="DUF2470" evidence="1">
    <location>
        <begin position="179"/>
        <end position="248"/>
    </location>
</feature>
<dbReference type="OrthoDB" id="3381348at2"/>
<keyword evidence="3" id="KW-1185">Reference proteome</keyword>
<dbReference type="KEGG" id="mcb:Mycch_5013"/>
<dbReference type="InterPro" id="IPR019595">
    <property type="entry name" value="DUF2470"/>
</dbReference>
<accession>I4BQZ3</accession>
<dbReference type="HOGENOM" id="CLU_082128_1_0_11"/>
<dbReference type="InterPro" id="IPR037119">
    <property type="entry name" value="Haem_oxidase_HugZ-like_sf"/>
</dbReference>
<evidence type="ECO:0000259" key="1">
    <source>
        <dbReference type="Pfam" id="PF10615"/>
    </source>
</evidence>
<dbReference type="Proteomes" id="UP000006057">
    <property type="component" value="Chromosome"/>
</dbReference>
<organism evidence="2 3">
    <name type="scientific">Mycolicibacterium chubuense (strain NBB4)</name>
    <name type="common">Mycobacterium chubuense</name>
    <dbReference type="NCBI Taxonomy" id="710421"/>
    <lineage>
        <taxon>Bacteria</taxon>
        <taxon>Bacillati</taxon>
        <taxon>Actinomycetota</taxon>
        <taxon>Actinomycetes</taxon>
        <taxon>Mycobacteriales</taxon>
        <taxon>Mycobacteriaceae</taxon>
        <taxon>Mycolicibacterium</taxon>
    </lineage>
</organism>
<proteinExistence type="predicted"/>
<dbReference type="SUPFAM" id="SSF50475">
    <property type="entry name" value="FMN-binding split barrel"/>
    <property type="match status" value="1"/>
</dbReference>
<dbReference type="STRING" id="710421.Mycch_5013"/>
<dbReference type="AlphaFoldDB" id="I4BQZ3"/>
<sequence length="266" mass="28114" precursor="true">MTSPPPTAAPTTAERIRSACVRAGGAMIAAEGLEPTPTPVHHLLGDGSFAITVPADGAVASAVLSAGAAGVQAVLEMTDYAPLPLREPVRSLVWIQGRLRGIPLCEVAALLDLIASSEPNPALLQVISNPRQPVDEGRQLLMCLEIESVVVADATGAESVPLGALLDADPDPFCAMESCWLQHLESAHREVVERLAARLPAPLRRGRVRPLGLDRYGVCLRVEGDDGDHDVRLPFARPVSDVAGLSQAIRVLMGCPFLNGMRARRA</sequence>
<evidence type="ECO:0000313" key="3">
    <source>
        <dbReference type="Proteomes" id="UP000006057"/>
    </source>
</evidence>
<gene>
    <name evidence="2" type="ordered locus">Mycch_5013</name>
</gene>
<dbReference type="eggNOG" id="ENOG5033163">
    <property type="taxonomic scope" value="Bacteria"/>
</dbReference>
<dbReference type="RefSeq" id="WP_014818166.1">
    <property type="nucleotide sequence ID" value="NC_018027.1"/>
</dbReference>
<protein>
    <recommendedName>
        <fullName evidence="1">DUF2470 domain-containing protein</fullName>
    </recommendedName>
</protein>
<dbReference type="PATRIC" id="fig|710421.3.peg.4995"/>